<evidence type="ECO:0000313" key="1">
    <source>
        <dbReference type="EnsemblPlants" id="TuG1812G0300004183.01.T03"/>
    </source>
</evidence>
<dbReference type="Proteomes" id="UP000015106">
    <property type="component" value="Chromosome 3"/>
</dbReference>
<organism evidence="1 2">
    <name type="scientific">Triticum urartu</name>
    <name type="common">Red wild einkorn</name>
    <name type="synonym">Crithodium urartu</name>
    <dbReference type="NCBI Taxonomy" id="4572"/>
    <lineage>
        <taxon>Eukaryota</taxon>
        <taxon>Viridiplantae</taxon>
        <taxon>Streptophyta</taxon>
        <taxon>Embryophyta</taxon>
        <taxon>Tracheophyta</taxon>
        <taxon>Spermatophyta</taxon>
        <taxon>Magnoliopsida</taxon>
        <taxon>Liliopsida</taxon>
        <taxon>Poales</taxon>
        <taxon>Poaceae</taxon>
        <taxon>BOP clade</taxon>
        <taxon>Pooideae</taxon>
        <taxon>Triticodae</taxon>
        <taxon>Triticeae</taxon>
        <taxon>Triticinae</taxon>
        <taxon>Triticum</taxon>
    </lineage>
</organism>
<sequence length="77" mass="8753">MHMSSSLFCEWLEGQLQFPCVVQKIQDCGRRFVVEEVEFVGCMCRKIVSSIFKILTTSTSVCFSFPAASRTTSTYCH</sequence>
<dbReference type="AlphaFoldDB" id="A0A8R7U033"/>
<protein>
    <submittedName>
        <fullName evidence="1">Uncharacterized protein</fullName>
    </submittedName>
</protein>
<reference evidence="2" key="1">
    <citation type="journal article" date="2013" name="Nature">
        <title>Draft genome of the wheat A-genome progenitor Triticum urartu.</title>
        <authorList>
            <person name="Ling H.Q."/>
            <person name="Zhao S."/>
            <person name="Liu D."/>
            <person name="Wang J."/>
            <person name="Sun H."/>
            <person name="Zhang C."/>
            <person name="Fan H."/>
            <person name="Li D."/>
            <person name="Dong L."/>
            <person name="Tao Y."/>
            <person name="Gao C."/>
            <person name="Wu H."/>
            <person name="Li Y."/>
            <person name="Cui Y."/>
            <person name="Guo X."/>
            <person name="Zheng S."/>
            <person name="Wang B."/>
            <person name="Yu K."/>
            <person name="Liang Q."/>
            <person name="Yang W."/>
            <person name="Lou X."/>
            <person name="Chen J."/>
            <person name="Feng M."/>
            <person name="Jian J."/>
            <person name="Zhang X."/>
            <person name="Luo G."/>
            <person name="Jiang Y."/>
            <person name="Liu J."/>
            <person name="Wang Z."/>
            <person name="Sha Y."/>
            <person name="Zhang B."/>
            <person name="Wu H."/>
            <person name="Tang D."/>
            <person name="Shen Q."/>
            <person name="Xue P."/>
            <person name="Zou S."/>
            <person name="Wang X."/>
            <person name="Liu X."/>
            <person name="Wang F."/>
            <person name="Yang Y."/>
            <person name="An X."/>
            <person name="Dong Z."/>
            <person name="Zhang K."/>
            <person name="Zhang X."/>
            <person name="Luo M.C."/>
            <person name="Dvorak J."/>
            <person name="Tong Y."/>
            <person name="Wang J."/>
            <person name="Yang H."/>
            <person name="Li Z."/>
            <person name="Wang D."/>
            <person name="Zhang A."/>
            <person name="Wang J."/>
        </authorList>
    </citation>
    <scope>NUCLEOTIDE SEQUENCE</scope>
    <source>
        <strain evidence="2">cv. G1812</strain>
    </source>
</reference>
<proteinExistence type="predicted"/>
<reference evidence="1" key="2">
    <citation type="submission" date="2018-03" db="EMBL/GenBank/DDBJ databases">
        <title>The Triticum urartu genome reveals the dynamic nature of wheat genome evolution.</title>
        <authorList>
            <person name="Ling H."/>
            <person name="Ma B."/>
            <person name="Shi X."/>
            <person name="Liu H."/>
            <person name="Dong L."/>
            <person name="Sun H."/>
            <person name="Cao Y."/>
            <person name="Gao Q."/>
            <person name="Zheng S."/>
            <person name="Li Y."/>
            <person name="Yu Y."/>
            <person name="Du H."/>
            <person name="Qi M."/>
            <person name="Li Y."/>
            <person name="Yu H."/>
            <person name="Cui Y."/>
            <person name="Wang N."/>
            <person name="Chen C."/>
            <person name="Wu H."/>
            <person name="Zhao Y."/>
            <person name="Zhang J."/>
            <person name="Li Y."/>
            <person name="Zhou W."/>
            <person name="Zhang B."/>
            <person name="Hu W."/>
            <person name="Eijk M."/>
            <person name="Tang J."/>
            <person name="Witsenboer H."/>
            <person name="Zhao S."/>
            <person name="Li Z."/>
            <person name="Zhang A."/>
            <person name="Wang D."/>
            <person name="Liang C."/>
        </authorList>
    </citation>
    <scope>NUCLEOTIDE SEQUENCE [LARGE SCALE GENOMIC DNA]</scope>
    <source>
        <strain evidence="1">cv. G1812</strain>
    </source>
</reference>
<evidence type="ECO:0000313" key="2">
    <source>
        <dbReference type="Proteomes" id="UP000015106"/>
    </source>
</evidence>
<dbReference type="Gramene" id="TuG1812G0300004183.01.T02">
    <property type="protein sequence ID" value="TuG1812G0300004183.01.T02"/>
    <property type="gene ID" value="TuG1812G0300004183.01"/>
</dbReference>
<dbReference type="Gramene" id="TuG1812G0300004183.01.T03">
    <property type="protein sequence ID" value="TuG1812G0300004183.01.T03"/>
    <property type="gene ID" value="TuG1812G0300004183.01"/>
</dbReference>
<accession>A0A8R7U033</accession>
<name>A0A8R7U033_TRIUA</name>
<keyword evidence="2" id="KW-1185">Reference proteome</keyword>
<dbReference type="EnsemblPlants" id="TuG1812G0300004183.01.T03">
    <property type="protein sequence ID" value="TuG1812G0300004183.01.T03"/>
    <property type="gene ID" value="TuG1812G0300004183.01"/>
</dbReference>
<dbReference type="EnsemblPlants" id="TuG1812G0300004183.01.T02">
    <property type="protein sequence ID" value="TuG1812G0300004183.01.T02"/>
    <property type="gene ID" value="TuG1812G0300004183.01"/>
</dbReference>
<reference evidence="1" key="3">
    <citation type="submission" date="2022-06" db="UniProtKB">
        <authorList>
            <consortium name="EnsemblPlants"/>
        </authorList>
    </citation>
    <scope>IDENTIFICATION</scope>
</reference>